<dbReference type="Pfam" id="PF18962">
    <property type="entry name" value="Por_Secre_tail"/>
    <property type="match status" value="1"/>
</dbReference>
<dbReference type="EMBL" id="JBHULC010000038">
    <property type="protein sequence ID" value="MFD2523657.1"/>
    <property type="molecule type" value="Genomic_DNA"/>
</dbReference>
<sequence length="896" mass="99432">MARRLLFTWTLFIICSSFVLGNSNQNDDILEFLNVKETYCYETKTTLTISIPKSVPANTKFKVSLQSLYGSLFLGSTTQSTIDVQLPAHFGGEYFVVESEDGQYRATSRRINIIGGAKPLIIAMTGSSKTSSAEVTHCDGYSTKLFSDTFGHYYQWRKDGLNINGANNREFDAIESGDYSVSVSRNGCSAESNIIRVKLGSIPNAAIKSITGFQSICKGFTVPMLETTGFGYDKYVWKHNGRIVAEKTTNEIFEARETGYYLLEASQGTCKKVTDSIYISISDLSKSLISVYNPNLDKGKIYVCDSSSTNFYNGSLGVYNYNSEDITQFLKKYGLNFQWKRNGMDISDAKNPYTLTSNKPGKYVLQVKQGECIVNSNQIEVVLQEKVAVKLLSSSYGSLNEKKNSVSVCIGDSLSIYPDSKVLLNSWNKYLYRDGKLIESRTMVDGNNFGLYFSIYESGAYYLKLSSSLQENCSSISDTINIEVANKIITLPVDTFAVCKNVLYTFSFIDADSLKLMYNNKVISYNPPTIILDLPGLYALEGKKNNGCTIIKPYLKEEKIKPYVTSKRFYSLPFPDPVTSCKGNEVNLAIAGLYGPYTLEWYNNDKKLAFNNYSINVTESGNYFAKVKYMDCEATTNAIKVDMVDIKKTISPTDSLALCINGGFETLEASKENGYTYEWFKDNTSLEETASSLKVTQAGIYKALIQAGDCSALTSSVKVYPSTQLPTATISGDTLLNVGDTANLKLSFTSNPPFTYKLSNNQEGTSQTNTIIHPIKVEEANIFKLASVKNACGEGTVSGEAKIQVIILANEPLIGHKVVVAPVPAESYCEIIFDLPTSQEVSYQLLDVKGQKLSEKNLGQVTYKKQYLNLNHLTAGEYLIRIQIGKDFVTRKLIKF</sequence>
<evidence type="ECO:0000259" key="2">
    <source>
        <dbReference type="Pfam" id="PF18962"/>
    </source>
</evidence>
<feature type="signal peptide" evidence="1">
    <location>
        <begin position="1"/>
        <end position="21"/>
    </location>
</feature>
<dbReference type="InterPro" id="IPR026444">
    <property type="entry name" value="Secre_tail"/>
</dbReference>
<protein>
    <submittedName>
        <fullName evidence="3">T9SS type A sorting domain-containing protein</fullName>
    </submittedName>
</protein>
<keyword evidence="4" id="KW-1185">Reference proteome</keyword>
<organism evidence="3 4">
    <name type="scientific">Emticicia soli</name>
    <dbReference type="NCBI Taxonomy" id="2027878"/>
    <lineage>
        <taxon>Bacteria</taxon>
        <taxon>Pseudomonadati</taxon>
        <taxon>Bacteroidota</taxon>
        <taxon>Cytophagia</taxon>
        <taxon>Cytophagales</taxon>
        <taxon>Leadbetterellaceae</taxon>
        <taxon>Emticicia</taxon>
    </lineage>
</organism>
<comment type="caution">
    <text evidence="3">The sequence shown here is derived from an EMBL/GenBank/DDBJ whole genome shotgun (WGS) entry which is preliminary data.</text>
</comment>
<proteinExistence type="predicted"/>
<keyword evidence="1" id="KW-0732">Signal</keyword>
<accession>A0ABW5JC62</accession>
<dbReference type="RefSeq" id="WP_340233751.1">
    <property type="nucleotide sequence ID" value="NZ_JBBEWC010000001.1"/>
</dbReference>
<gene>
    <name evidence="3" type="ORF">ACFSR2_22350</name>
</gene>
<evidence type="ECO:0000313" key="3">
    <source>
        <dbReference type="EMBL" id="MFD2523657.1"/>
    </source>
</evidence>
<feature type="domain" description="Secretion system C-terminal sorting" evidence="2">
    <location>
        <begin position="822"/>
        <end position="894"/>
    </location>
</feature>
<evidence type="ECO:0000313" key="4">
    <source>
        <dbReference type="Proteomes" id="UP001597510"/>
    </source>
</evidence>
<evidence type="ECO:0000256" key="1">
    <source>
        <dbReference type="SAM" id="SignalP"/>
    </source>
</evidence>
<feature type="chain" id="PRO_5045851680" evidence="1">
    <location>
        <begin position="22"/>
        <end position="896"/>
    </location>
</feature>
<dbReference type="NCBIfam" id="TIGR04183">
    <property type="entry name" value="Por_Secre_tail"/>
    <property type="match status" value="1"/>
</dbReference>
<name>A0ABW5JC62_9BACT</name>
<reference evidence="4" key="1">
    <citation type="journal article" date="2019" name="Int. J. Syst. Evol. Microbiol.">
        <title>The Global Catalogue of Microorganisms (GCM) 10K type strain sequencing project: providing services to taxonomists for standard genome sequencing and annotation.</title>
        <authorList>
            <consortium name="The Broad Institute Genomics Platform"/>
            <consortium name="The Broad Institute Genome Sequencing Center for Infectious Disease"/>
            <person name="Wu L."/>
            <person name="Ma J."/>
        </authorList>
    </citation>
    <scope>NUCLEOTIDE SEQUENCE [LARGE SCALE GENOMIC DNA]</scope>
    <source>
        <strain evidence="4">KCTC 52344</strain>
    </source>
</reference>
<dbReference type="Proteomes" id="UP001597510">
    <property type="component" value="Unassembled WGS sequence"/>
</dbReference>